<dbReference type="SMART" id="SM00967">
    <property type="entry name" value="SpoU_sub_bind"/>
    <property type="match status" value="1"/>
</dbReference>
<dbReference type="Gene3D" id="3.40.1280.10">
    <property type="match status" value="1"/>
</dbReference>
<evidence type="ECO:0000259" key="3">
    <source>
        <dbReference type="SMART" id="SM00967"/>
    </source>
</evidence>
<keyword evidence="1" id="KW-0489">Methyltransferase</keyword>
<keyword evidence="5" id="KW-1185">Reference proteome</keyword>
<dbReference type="CDD" id="cd18103">
    <property type="entry name" value="SpoU-like_RlmB"/>
    <property type="match status" value="1"/>
</dbReference>
<sequence length="253" mass="27857">MAFHSKPVRESNQMVFGIRAVIEAIRSDKEIESIYIQRGISGGLMSELKALLGEYQLTAQQVPVEKLNRLTPKNHQGAVAFISPIVYRKIEDIIPEIFEKGEVPLILILDSITDVRNMGAIARTAECAGVHAIVVPAKGSAQINPDAIKTSAGALYKIPVCRHANLLQTVRFIQESGLQLVCCTEKTNDYLYKPDYTAPTAIIMGSEEDGIRNEIIRISDHLAKIPMFGEIESLNVSVSAGIIIYEAVRQRNA</sequence>
<dbReference type="InterPro" id="IPR029064">
    <property type="entry name" value="Ribosomal_eL30-like_sf"/>
</dbReference>
<gene>
    <name evidence="4" type="primary">rlmB</name>
    <name evidence="4" type="ORF">LT679_05000</name>
</gene>
<dbReference type="RefSeq" id="WP_232176128.1">
    <property type="nucleotide sequence ID" value="NZ_JAJPWV010000002.1"/>
</dbReference>
<dbReference type="InterPro" id="IPR029028">
    <property type="entry name" value="Alpha/beta_knot_MTases"/>
</dbReference>
<comment type="caution">
    <text evidence="4">The sequence shown here is derived from an EMBL/GenBank/DDBJ whole genome shotgun (WGS) entry which is preliminary data.</text>
</comment>
<evidence type="ECO:0000313" key="5">
    <source>
        <dbReference type="Proteomes" id="UP001199919"/>
    </source>
</evidence>
<dbReference type="InterPro" id="IPR004441">
    <property type="entry name" value="rRNA_MeTrfase_TrmH"/>
</dbReference>
<evidence type="ECO:0000256" key="2">
    <source>
        <dbReference type="ARBA" id="ARBA00022679"/>
    </source>
</evidence>
<keyword evidence="2" id="KW-0808">Transferase</keyword>
<dbReference type="Pfam" id="PF08032">
    <property type="entry name" value="SpoU_sub_bind"/>
    <property type="match status" value="1"/>
</dbReference>
<organism evidence="4 5">
    <name type="scientific">Mucilaginibacter roseus</name>
    <dbReference type="NCBI Taxonomy" id="1528868"/>
    <lineage>
        <taxon>Bacteria</taxon>
        <taxon>Pseudomonadati</taxon>
        <taxon>Bacteroidota</taxon>
        <taxon>Sphingobacteriia</taxon>
        <taxon>Sphingobacteriales</taxon>
        <taxon>Sphingobacteriaceae</taxon>
        <taxon>Mucilaginibacter</taxon>
    </lineage>
</organism>
<name>A0ABS8U227_9SPHI</name>
<protein>
    <submittedName>
        <fullName evidence="4">23S rRNA (Guanosine(2251)-2'-O)-methyltransferase RlmB</fullName>
    </submittedName>
</protein>
<dbReference type="SUPFAM" id="SSF75217">
    <property type="entry name" value="alpha/beta knot"/>
    <property type="match status" value="1"/>
</dbReference>
<dbReference type="PANTHER" id="PTHR46429:SF1">
    <property type="entry name" value="23S RRNA (GUANOSINE-2'-O-)-METHYLTRANSFERASE RLMB"/>
    <property type="match status" value="1"/>
</dbReference>
<proteinExistence type="predicted"/>
<dbReference type="NCBIfam" id="TIGR00186">
    <property type="entry name" value="rRNA_methyl_3"/>
    <property type="match status" value="1"/>
</dbReference>
<dbReference type="Gene3D" id="3.30.1330.30">
    <property type="match status" value="1"/>
</dbReference>
<dbReference type="EMBL" id="JAJPWV010000002">
    <property type="protein sequence ID" value="MCD8739949.1"/>
    <property type="molecule type" value="Genomic_DNA"/>
</dbReference>
<evidence type="ECO:0000313" key="4">
    <source>
        <dbReference type="EMBL" id="MCD8739949.1"/>
    </source>
</evidence>
<reference evidence="4 5" key="1">
    <citation type="submission" date="2021-12" db="EMBL/GenBank/DDBJ databases">
        <title>Mucilaginibacter roseus genome.</title>
        <authorList>
            <person name="Ferreira J.R."/>
            <person name="Newman J.D."/>
        </authorList>
    </citation>
    <scope>NUCLEOTIDE SEQUENCE [LARGE SCALE GENOMIC DNA]</scope>
    <source>
        <strain evidence="4 5">LMG 28454</strain>
    </source>
</reference>
<accession>A0ABS8U227</accession>
<dbReference type="InterPro" id="IPR029026">
    <property type="entry name" value="tRNA_m1G_MTases_N"/>
</dbReference>
<feature type="domain" description="RNA 2-O ribose methyltransferase substrate binding" evidence="3">
    <location>
        <begin position="14"/>
        <end position="88"/>
    </location>
</feature>
<dbReference type="PANTHER" id="PTHR46429">
    <property type="entry name" value="23S RRNA (GUANOSINE-2'-O-)-METHYLTRANSFERASE RLMB"/>
    <property type="match status" value="1"/>
</dbReference>
<dbReference type="InterPro" id="IPR013123">
    <property type="entry name" value="SpoU_subst-bd"/>
</dbReference>
<dbReference type="InterPro" id="IPR001537">
    <property type="entry name" value="SpoU_MeTrfase"/>
</dbReference>
<evidence type="ECO:0000256" key="1">
    <source>
        <dbReference type="ARBA" id="ARBA00022603"/>
    </source>
</evidence>
<dbReference type="SUPFAM" id="SSF55315">
    <property type="entry name" value="L30e-like"/>
    <property type="match status" value="1"/>
</dbReference>
<dbReference type="Proteomes" id="UP001199919">
    <property type="component" value="Unassembled WGS sequence"/>
</dbReference>
<dbReference type="Pfam" id="PF00588">
    <property type="entry name" value="SpoU_methylase"/>
    <property type="match status" value="1"/>
</dbReference>